<dbReference type="Pfam" id="PF04189">
    <property type="entry name" value="Gcd10p"/>
    <property type="match status" value="1"/>
</dbReference>
<dbReference type="InterPro" id="IPR017423">
    <property type="entry name" value="TRM6"/>
</dbReference>
<keyword evidence="9" id="KW-1185">Reference proteome</keyword>
<dbReference type="VEuPathDB" id="AmoebaDB:DICPUDRAFT_35506"/>
<sequence>MELDSSNNSTITPTPTTTVSTTKSQVFNFNSINEGENVILDINNGEKFSIVKVKRGLKTRIGKKQINISEIIGKPWFSSFQVVNETNTLKIVTQKELDDALNNLVELNQNDADNRNLDQNNTAQKLTQEEITKMKESGTDSNTIIKTIVENSSSFQTKTAYSQIKYLKKKIKKYSTIVKVIKPTSKSLTEAYYKKDARKICNLRFDSFGQLLTLANIRSGTQVLVVETCMGLVTGSIAERMGGEGTILSGFIGKGASLSIVNNFGFQSDVLNTIYPFNINLINKLNKKEDISEIINPTVGLDSKNKNKRQDNNKEDQDDQENGEEAITNQKNDTSTNNISKLLNDGTWSLVIVTKYSPLNILLACWPYLNASGNFVIFSQFPQPLIECHQFLHSNQMAINQQISEIWMREYQVLPKRTHPTMGMDGASGYLLSGIKVNNITKPTIASTTTTTTTNTTTTTPPSSDPLDIEKQVINSTTTTTAEEDETSESVLKKRKLDEEEKN</sequence>
<dbReference type="InParanoid" id="F0ZPF8"/>
<dbReference type="OMA" id="TRCRPYQ"/>
<evidence type="ECO:0000256" key="1">
    <source>
        <dbReference type="ARBA" id="ARBA00004123"/>
    </source>
</evidence>
<feature type="region of interest" description="Disordered" evidence="7">
    <location>
        <begin position="448"/>
        <end position="503"/>
    </location>
</feature>
<comment type="similarity">
    <text evidence="2">Belongs to the TRM6/GCD10 family.</text>
</comment>
<evidence type="ECO:0000256" key="3">
    <source>
        <dbReference type="ARBA" id="ARBA00021704"/>
    </source>
</evidence>
<evidence type="ECO:0000313" key="9">
    <source>
        <dbReference type="Proteomes" id="UP000001064"/>
    </source>
</evidence>
<keyword evidence="5" id="KW-0539">Nucleus</keyword>
<dbReference type="PANTHER" id="PTHR12945">
    <property type="entry name" value="TRANSLATION INITIATION FACTOR EIF3-RELATED"/>
    <property type="match status" value="1"/>
</dbReference>
<comment type="subcellular location">
    <subcellularLocation>
        <location evidence="1">Nucleus</location>
    </subcellularLocation>
</comment>
<proteinExistence type="inferred from homology"/>
<feature type="region of interest" description="Disordered" evidence="7">
    <location>
        <begin position="302"/>
        <end position="338"/>
    </location>
</feature>
<dbReference type="eggNOG" id="KOG1416">
    <property type="taxonomic scope" value="Eukaryota"/>
</dbReference>
<organism evidence="8 9">
    <name type="scientific">Dictyostelium purpureum</name>
    <name type="common">Slime mold</name>
    <dbReference type="NCBI Taxonomy" id="5786"/>
    <lineage>
        <taxon>Eukaryota</taxon>
        <taxon>Amoebozoa</taxon>
        <taxon>Evosea</taxon>
        <taxon>Eumycetozoa</taxon>
        <taxon>Dictyostelia</taxon>
        <taxon>Dictyosteliales</taxon>
        <taxon>Dictyosteliaceae</taxon>
        <taxon>Dictyostelium</taxon>
    </lineage>
</organism>
<feature type="compositionally biased region" description="Basic and acidic residues" evidence="7">
    <location>
        <begin position="303"/>
        <end position="315"/>
    </location>
</feature>
<dbReference type="EMBL" id="GL871108">
    <property type="protein sequence ID" value="EGC34179.1"/>
    <property type="molecule type" value="Genomic_DNA"/>
</dbReference>
<name>F0ZPF8_DICPU</name>
<feature type="compositionally biased region" description="Low complexity" evidence="7">
    <location>
        <begin position="448"/>
        <end position="460"/>
    </location>
</feature>
<dbReference type="GO" id="GO:0005634">
    <property type="term" value="C:nucleus"/>
    <property type="evidence" value="ECO:0000318"/>
    <property type="project" value="GO_Central"/>
</dbReference>
<dbReference type="OrthoDB" id="10254665at2759"/>
<evidence type="ECO:0000313" key="8">
    <source>
        <dbReference type="EMBL" id="EGC34179.1"/>
    </source>
</evidence>
<evidence type="ECO:0000256" key="2">
    <source>
        <dbReference type="ARBA" id="ARBA00008320"/>
    </source>
</evidence>
<evidence type="ECO:0000256" key="7">
    <source>
        <dbReference type="SAM" id="MobiDB-lite"/>
    </source>
</evidence>
<dbReference type="InterPro" id="IPR029063">
    <property type="entry name" value="SAM-dependent_MTases_sf"/>
</dbReference>
<reference evidence="9" key="1">
    <citation type="journal article" date="2011" name="Genome Biol.">
        <title>Comparative genomics of the social amoebae Dictyostelium discoideum and Dictyostelium purpureum.</title>
        <authorList>
            <consortium name="US DOE Joint Genome Institute (JGI-PGF)"/>
            <person name="Sucgang R."/>
            <person name="Kuo A."/>
            <person name="Tian X."/>
            <person name="Salerno W."/>
            <person name="Parikh A."/>
            <person name="Feasley C.L."/>
            <person name="Dalin E."/>
            <person name="Tu H."/>
            <person name="Huang E."/>
            <person name="Barry K."/>
            <person name="Lindquist E."/>
            <person name="Shapiro H."/>
            <person name="Bruce D."/>
            <person name="Schmutz J."/>
            <person name="Salamov A."/>
            <person name="Fey P."/>
            <person name="Gaudet P."/>
            <person name="Anjard C."/>
            <person name="Babu M.M."/>
            <person name="Basu S."/>
            <person name="Bushmanova Y."/>
            <person name="van der Wel H."/>
            <person name="Katoh-Kurasawa M."/>
            <person name="Dinh C."/>
            <person name="Coutinho P.M."/>
            <person name="Saito T."/>
            <person name="Elias M."/>
            <person name="Schaap P."/>
            <person name="Kay R.R."/>
            <person name="Henrissat B."/>
            <person name="Eichinger L."/>
            <person name="Rivero F."/>
            <person name="Putnam N.H."/>
            <person name="West C.M."/>
            <person name="Loomis W.F."/>
            <person name="Chisholm R.L."/>
            <person name="Shaulsky G."/>
            <person name="Strassmann J.E."/>
            <person name="Queller D.C."/>
            <person name="Kuspa A."/>
            <person name="Grigoriev I.V."/>
        </authorList>
    </citation>
    <scope>NUCLEOTIDE SEQUENCE [LARGE SCALE GENOMIC DNA]</scope>
    <source>
        <strain evidence="9">QSDP1</strain>
    </source>
</reference>
<dbReference type="RefSeq" id="XP_003289283.1">
    <property type="nucleotide sequence ID" value="XM_003289235.1"/>
</dbReference>
<evidence type="ECO:0000256" key="4">
    <source>
        <dbReference type="ARBA" id="ARBA00022694"/>
    </source>
</evidence>
<dbReference type="AlphaFoldDB" id="F0ZPF8"/>
<dbReference type="GeneID" id="10502189"/>
<dbReference type="GO" id="GO:0031515">
    <property type="term" value="C:tRNA (m1A) methyltransferase complex"/>
    <property type="evidence" value="ECO:0000318"/>
    <property type="project" value="GO_Central"/>
</dbReference>
<gene>
    <name evidence="8" type="ORF">DICPUDRAFT_35506</name>
</gene>
<dbReference type="Proteomes" id="UP000001064">
    <property type="component" value="Unassembled WGS sequence"/>
</dbReference>
<dbReference type="KEGG" id="dpp:DICPUDRAFT_35506"/>
<protein>
    <recommendedName>
        <fullName evidence="3">tRNA (adenine(58)-N(1))-methyltransferase non-catalytic subunit TRM6</fullName>
    </recommendedName>
    <alternativeName>
        <fullName evidence="6">tRNA(m1A58)-methyltransferase subunit TRM6</fullName>
    </alternativeName>
</protein>
<accession>F0ZPF8</accession>
<dbReference type="STRING" id="5786.F0ZPF8"/>
<dbReference type="PANTHER" id="PTHR12945:SF0">
    <property type="entry name" value="TRNA (ADENINE(58)-N(1))-METHYLTRANSFERASE NON-CATALYTIC SUBUNIT TRM6"/>
    <property type="match status" value="1"/>
</dbReference>
<keyword evidence="4" id="KW-0819">tRNA processing</keyword>
<dbReference type="GO" id="GO:0030488">
    <property type="term" value="P:tRNA methylation"/>
    <property type="evidence" value="ECO:0007669"/>
    <property type="project" value="InterPro"/>
</dbReference>
<feature type="compositionally biased region" description="Polar residues" evidence="7">
    <location>
        <begin position="327"/>
        <end position="338"/>
    </location>
</feature>
<dbReference type="Gene3D" id="3.40.50.150">
    <property type="entry name" value="Vaccinia Virus protein VP39"/>
    <property type="match status" value="1"/>
</dbReference>
<evidence type="ECO:0000256" key="6">
    <source>
        <dbReference type="ARBA" id="ARBA00032319"/>
    </source>
</evidence>
<dbReference type="FunCoup" id="F0ZPF8">
    <property type="interactions" value="506"/>
</dbReference>
<evidence type="ECO:0000256" key="5">
    <source>
        <dbReference type="ARBA" id="ARBA00023242"/>
    </source>
</evidence>